<accession>A0ABX8S5P2</accession>
<evidence type="ECO:0000313" key="2">
    <source>
        <dbReference type="Proteomes" id="UP000316416"/>
    </source>
</evidence>
<dbReference type="Proteomes" id="UP000316416">
    <property type="component" value="Chromosome"/>
</dbReference>
<sequence length="53" mass="6567">MMWNWFSKVFTKKEQTQRKRVQIDIPYEQHSYRKEDFDVTEESRVQEDGKIGN</sequence>
<dbReference type="RefSeq" id="WP_185965872.1">
    <property type="nucleotide sequence ID" value="NZ_CP045503.2"/>
</dbReference>
<keyword evidence="2" id="KW-1185">Reference proteome</keyword>
<organism evidence="1 2">
    <name type="scientific">Shewanella eurypsychrophilus</name>
    <dbReference type="NCBI Taxonomy" id="2593656"/>
    <lineage>
        <taxon>Bacteria</taxon>
        <taxon>Pseudomonadati</taxon>
        <taxon>Pseudomonadota</taxon>
        <taxon>Gammaproteobacteria</taxon>
        <taxon>Alteromonadales</taxon>
        <taxon>Shewanellaceae</taxon>
        <taxon>Shewanella</taxon>
    </lineage>
</organism>
<dbReference type="EMBL" id="CP045503">
    <property type="protein sequence ID" value="QXP45018.1"/>
    <property type="molecule type" value="Genomic_DNA"/>
</dbReference>
<evidence type="ECO:0000313" key="1">
    <source>
        <dbReference type="EMBL" id="QXP45018.1"/>
    </source>
</evidence>
<proteinExistence type="predicted"/>
<name>A0ABX8S5P2_9GAMM</name>
<reference evidence="1" key="1">
    <citation type="submission" date="2021-07" db="EMBL/GenBank/DDBJ databases">
        <title>Shewanella sp. YLB-07 whole genome sequence.</title>
        <authorList>
            <person name="Yu L."/>
        </authorList>
    </citation>
    <scope>NUCLEOTIDE SEQUENCE</scope>
    <source>
        <strain evidence="1">YLB-08</strain>
    </source>
</reference>
<gene>
    <name evidence="1" type="ORF">FM038_25825</name>
</gene>
<protein>
    <recommendedName>
        <fullName evidence="3">Orphan protein</fullName>
    </recommendedName>
</protein>
<evidence type="ECO:0008006" key="3">
    <source>
        <dbReference type="Google" id="ProtNLM"/>
    </source>
</evidence>